<name>A0AAU9RQ87_THLAR</name>
<dbReference type="Proteomes" id="UP000836841">
    <property type="component" value="Chromosome 2"/>
</dbReference>
<dbReference type="AlphaFoldDB" id="A0AAU9RQ87"/>
<accession>A0AAU9RQ87</accession>
<dbReference type="EMBL" id="OU466858">
    <property type="protein sequence ID" value="CAH2047431.1"/>
    <property type="molecule type" value="Genomic_DNA"/>
</dbReference>
<gene>
    <name evidence="1" type="ORF">TAV2_LOCUS6361</name>
</gene>
<protein>
    <submittedName>
        <fullName evidence="1">Uncharacterized protein</fullName>
    </submittedName>
</protein>
<evidence type="ECO:0000313" key="1">
    <source>
        <dbReference type="EMBL" id="CAH2047431.1"/>
    </source>
</evidence>
<proteinExistence type="predicted"/>
<sequence>MAWTPYMVSTYCLCAPADFESKDYPYITRTENDQPQYTIEEKTYMINEQIDESEGFDIDYTFFQCLFKYRPVILNGDDFVEEPKTYGDLLRKLSQKSLECYNEEEGTKY</sequence>
<evidence type="ECO:0000313" key="2">
    <source>
        <dbReference type="Proteomes" id="UP000836841"/>
    </source>
</evidence>
<reference evidence="1 2" key="1">
    <citation type="submission" date="2022-03" db="EMBL/GenBank/DDBJ databases">
        <authorList>
            <person name="Nunn A."/>
            <person name="Chopra R."/>
            <person name="Nunn A."/>
            <person name="Contreras Garrido A."/>
        </authorList>
    </citation>
    <scope>NUCLEOTIDE SEQUENCE [LARGE SCALE GENOMIC DNA]</scope>
</reference>
<organism evidence="1 2">
    <name type="scientific">Thlaspi arvense</name>
    <name type="common">Field penny-cress</name>
    <dbReference type="NCBI Taxonomy" id="13288"/>
    <lineage>
        <taxon>Eukaryota</taxon>
        <taxon>Viridiplantae</taxon>
        <taxon>Streptophyta</taxon>
        <taxon>Embryophyta</taxon>
        <taxon>Tracheophyta</taxon>
        <taxon>Spermatophyta</taxon>
        <taxon>Magnoliopsida</taxon>
        <taxon>eudicotyledons</taxon>
        <taxon>Gunneridae</taxon>
        <taxon>Pentapetalae</taxon>
        <taxon>rosids</taxon>
        <taxon>malvids</taxon>
        <taxon>Brassicales</taxon>
        <taxon>Brassicaceae</taxon>
        <taxon>Thlaspideae</taxon>
        <taxon>Thlaspi</taxon>
    </lineage>
</organism>
<keyword evidence="2" id="KW-1185">Reference proteome</keyword>